<accession>A0A100WE44</accession>
<name>A0A100WE44_MYCCR</name>
<dbReference type="OrthoDB" id="4763471at2"/>
<comment type="caution">
    <text evidence="2">The sequence shown here is derived from an EMBL/GenBank/DDBJ whole genome shotgun (WGS) entry which is preliminary data.</text>
</comment>
<organism evidence="2 3">
    <name type="scientific">Mycolicibacterium canariasense</name>
    <name type="common">Mycobacterium canariasense</name>
    <dbReference type="NCBI Taxonomy" id="228230"/>
    <lineage>
        <taxon>Bacteria</taxon>
        <taxon>Bacillati</taxon>
        <taxon>Actinomycetota</taxon>
        <taxon>Actinomycetes</taxon>
        <taxon>Mycobacteriales</taxon>
        <taxon>Mycobacteriaceae</taxon>
        <taxon>Mycolicibacterium</taxon>
    </lineage>
</organism>
<dbReference type="Proteomes" id="UP000069443">
    <property type="component" value="Unassembled WGS sequence"/>
</dbReference>
<dbReference type="AlphaFoldDB" id="A0A100WE44"/>
<evidence type="ECO:0000313" key="2">
    <source>
        <dbReference type="EMBL" id="GAS96516.1"/>
    </source>
</evidence>
<gene>
    <name evidence="2" type="ORF">RMCC_3482</name>
</gene>
<protein>
    <submittedName>
        <fullName evidence="2">Uncharacterized protein</fullName>
    </submittedName>
</protein>
<reference evidence="3" key="1">
    <citation type="journal article" date="2016" name="Genome Announc.">
        <title>Draft Genome Sequences of Five Rapidly Growing Mycobacterium Species, M. thermoresistibile, M. fortuitum subsp. acetamidolyticum, M. canariasense, M. brisbanense, and M. novocastrense.</title>
        <authorList>
            <person name="Katahira K."/>
            <person name="Ogura Y."/>
            <person name="Gotoh Y."/>
            <person name="Hayashi T."/>
        </authorList>
    </citation>
    <scope>NUCLEOTIDE SEQUENCE [LARGE SCALE GENOMIC DNA]</scope>
    <source>
        <strain evidence="3">JCM15298</strain>
    </source>
</reference>
<sequence>MLLMIGNTGGVVGTAGADPASTDPYRPAVPLPVQRPMPEDPARINPIGGARISSSTPRGETAGMERPLAAQAERGAVTVPMWAKDGIFAPTADPNRQIAIHLPGELSLAPAAWTPDGGAVYGSNDVDYQVIPFAGGGADVVITRRSVFSGSTYPIGIKLPAATHLRQGTNAVLVETDPAPANPSRVIGTFSIPTATDAKQAPLSVTPTLGPGFPPGQSNLTIDLGPANVFAFPVTITLSYRASDIPTTGAPAPDWAGLPPGTRTPIDIIPKPVDYVADPTGAHRPDGVDPTLYAQRHSGNCQGGPNQYAAADGRTADFVASCQTQQLCLASTPAQTSVDSCNARLLANMSAQCVVIFGSTGQDYDGCIRAASDEVAWAKANMTGGPE</sequence>
<dbReference type="STRING" id="228230.RMCC_3482"/>
<reference evidence="3" key="2">
    <citation type="submission" date="2016-02" db="EMBL/GenBank/DDBJ databases">
        <title>Draft genome sequence of five rapidly growing Mycobacterium species.</title>
        <authorList>
            <person name="Katahira K."/>
            <person name="Gotou Y."/>
            <person name="Iida K."/>
            <person name="Ogura Y."/>
            <person name="Hayashi T."/>
        </authorList>
    </citation>
    <scope>NUCLEOTIDE SEQUENCE [LARGE SCALE GENOMIC DNA]</scope>
    <source>
        <strain evidence="3">JCM15298</strain>
    </source>
</reference>
<feature type="region of interest" description="Disordered" evidence="1">
    <location>
        <begin position="43"/>
        <end position="62"/>
    </location>
</feature>
<proteinExistence type="predicted"/>
<keyword evidence="3" id="KW-1185">Reference proteome</keyword>
<evidence type="ECO:0000313" key="3">
    <source>
        <dbReference type="Proteomes" id="UP000069443"/>
    </source>
</evidence>
<evidence type="ECO:0000256" key="1">
    <source>
        <dbReference type="SAM" id="MobiDB-lite"/>
    </source>
</evidence>
<dbReference type="EMBL" id="BCSY01000053">
    <property type="protein sequence ID" value="GAS96516.1"/>
    <property type="molecule type" value="Genomic_DNA"/>
</dbReference>